<dbReference type="Proteomes" id="UP001597525">
    <property type="component" value="Unassembled WGS sequence"/>
</dbReference>
<evidence type="ECO:0000313" key="3">
    <source>
        <dbReference type="Proteomes" id="UP001597525"/>
    </source>
</evidence>
<keyword evidence="2" id="KW-0723">Serine/threonine-protein kinase</keyword>
<dbReference type="PROSITE" id="PS00109">
    <property type="entry name" value="PROTEIN_KINASE_TYR"/>
    <property type="match status" value="1"/>
</dbReference>
<dbReference type="InterPro" id="IPR000719">
    <property type="entry name" value="Prot_kinase_dom"/>
</dbReference>
<feature type="domain" description="Protein kinase" evidence="1">
    <location>
        <begin position="166"/>
        <end position="456"/>
    </location>
</feature>
<organism evidence="2 3">
    <name type="scientific">Sphingobacterium bambusae</name>
    <dbReference type="NCBI Taxonomy" id="662858"/>
    <lineage>
        <taxon>Bacteria</taxon>
        <taxon>Pseudomonadati</taxon>
        <taxon>Bacteroidota</taxon>
        <taxon>Sphingobacteriia</taxon>
        <taxon>Sphingobacteriales</taxon>
        <taxon>Sphingobacteriaceae</taxon>
        <taxon>Sphingobacterium</taxon>
    </lineage>
</organism>
<evidence type="ECO:0000313" key="2">
    <source>
        <dbReference type="EMBL" id="MFD2966220.1"/>
    </source>
</evidence>
<dbReference type="PANTHER" id="PTHR44167:SF25">
    <property type="entry name" value="PROTEIN KINASE DOMAIN CONTAINING PROTEIN"/>
    <property type="match status" value="1"/>
</dbReference>
<dbReference type="EMBL" id="JBHUPB010000003">
    <property type="protein sequence ID" value="MFD2966220.1"/>
    <property type="molecule type" value="Genomic_DNA"/>
</dbReference>
<dbReference type="RefSeq" id="WP_320184011.1">
    <property type="nucleotide sequence ID" value="NZ_CP138332.1"/>
</dbReference>
<reference evidence="3" key="1">
    <citation type="journal article" date="2019" name="Int. J. Syst. Evol. Microbiol.">
        <title>The Global Catalogue of Microorganisms (GCM) 10K type strain sequencing project: providing services to taxonomists for standard genome sequencing and annotation.</title>
        <authorList>
            <consortium name="The Broad Institute Genomics Platform"/>
            <consortium name="The Broad Institute Genome Sequencing Center for Infectious Disease"/>
            <person name="Wu L."/>
            <person name="Ma J."/>
        </authorList>
    </citation>
    <scope>NUCLEOTIDE SEQUENCE [LARGE SCALE GENOMIC DNA]</scope>
    <source>
        <strain evidence="3">KCTC 22814</strain>
    </source>
</reference>
<dbReference type="InterPro" id="IPR008266">
    <property type="entry name" value="Tyr_kinase_AS"/>
</dbReference>
<protein>
    <submittedName>
        <fullName evidence="2">Serine/threonine protein kinase</fullName>
    </submittedName>
</protein>
<dbReference type="GO" id="GO:0004674">
    <property type="term" value="F:protein serine/threonine kinase activity"/>
    <property type="evidence" value="ECO:0007669"/>
    <property type="project" value="UniProtKB-KW"/>
</dbReference>
<dbReference type="InterPro" id="IPR011009">
    <property type="entry name" value="Kinase-like_dom_sf"/>
</dbReference>
<dbReference type="PANTHER" id="PTHR44167">
    <property type="entry name" value="OVARIAN-SPECIFIC SERINE/THREONINE-PROTEIN KINASE LOK-RELATED"/>
    <property type="match status" value="1"/>
</dbReference>
<keyword evidence="2" id="KW-0418">Kinase</keyword>
<keyword evidence="2" id="KW-0808">Transferase</keyword>
<dbReference type="Pfam" id="PF00069">
    <property type="entry name" value="Pkinase"/>
    <property type="match status" value="1"/>
</dbReference>
<accession>A0ABW6BEB6</accession>
<comment type="caution">
    <text evidence="2">The sequence shown here is derived from an EMBL/GenBank/DDBJ whole genome shotgun (WGS) entry which is preliminary data.</text>
</comment>
<dbReference type="SUPFAM" id="SSF56112">
    <property type="entry name" value="Protein kinase-like (PK-like)"/>
    <property type="match status" value="1"/>
</dbReference>
<keyword evidence="3" id="KW-1185">Reference proteome</keyword>
<sequence length="814" mass="91598">MTNNSDKSITQAATNRKSTLASYDALLTGTDISFEKRHPWLVVGKPDFNDKLVICLSISIKHADLILTAVLPILKQQEASFILVTDQLQHNRINNHAFPLELFGKPLIIFPKNLDITKRLLKDLLAVTNDFSALILPNCLQVGNICYVAFSTRISYDANQQFPYKFIITQELSESLYETAILKKANISRFIGGRHIPFKLILSSHKGNIIKGIDIRTMRWSFIKQARDWAGEDIHGRQMRDRLSWQMSLANILQDQINVPKAIQLIESSHYSYLITEYIDGQSLDALVKTGKSDVSNILFIIKEAAIQIQQMHAFGYIHRDITAKNIIFSASGKVYLTDLELAYPINGAMFPPFESGTIGYMSTQQTLGLDPHPADDVFAFGALLYFAFSNEHPRSLCNISEEVRNNKIYACGAPHDIQNFIQASQSNFTQHRPQIQELVAILQKESDNVENNAFYTEPIFSLKKQIAKSSIIILLAVLSVYILWQTSGDSNLQGNGFERMFLNPAVQPSKEINLPIEVAYIAGLYTDSIYLTSTNQGQLFSIGKNDSRLNESTPFAEYQFKSQIESKSIISVTPYGKFLINGTGKTLVSKGIIDSSIKITTTSEPFSRAIPINDSLVILRKAKPGIRDQVLYLINQRNSQIVREARVTPKRHDGGYSTAGLLAYDTVTRRAAYVTRYANQITMLDHRLNILTKTSSIDTFSSYRTQVANVKSRNSETVSNKGPQLYVNRSIAMNEGILFIKSAVLADNEDTESQRSMTVLDLYDQLDGKYFGSLRLDKGDGSRLRNFAVSDNKIYCLYPQRLKIYNIPSIPMK</sequence>
<evidence type="ECO:0000259" key="1">
    <source>
        <dbReference type="PROSITE" id="PS50011"/>
    </source>
</evidence>
<proteinExistence type="predicted"/>
<dbReference type="PROSITE" id="PS50011">
    <property type="entry name" value="PROTEIN_KINASE_DOM"/>
    <property type="match status" value="1"/>
</dbReference>
<dbReference type="Gene3D" id="1.10.510.10">
    <property type="entry name" value="Transferase(Phosphotransferase) domain 1"/>
    <property type="match status" value="1"/>
</dbReference>
<name>A0ABW6BEB6_9SPHI</name>
<dbReference type="SMART" id="SM00220">
    <property type="entry name" value="S_TKc"/>
    <property type="match status" value="1"/>
</dbReference>
<gene>
    <name evidence="2" type="ORF">ACFS7Y_02420</name>
</gene>